<evidence type="ECO:0000313" key="3">
    <source>
        <dbReference type="EMBL" id="EMI19799.1"/>
    </source>
</evidence>
<keyword evidence="3" id="KW-0560">Oxidoreductase</keyword>
<dbReference type="InterPro" id="IPR012132">
    <property type="entry name" value="GMC_OxRdtase"/>
</dbReference>
<dbReference type="GO" id="GO:0050660">
    <property type="term" value="F:flavin adenine dinucleotide binding"/>
    <property type="evidence" value="ECO:0007669"/>
    <property type="project" value="InterPro"/>
</dbReference>
<accession>M5S0W8</accession>
<dbReference type="Gene3D" id="3.30.560.10">
    <property type="entry name" value="Glucose Oxidase, domain 3"/>
    <property type="match status" value="1"/>
</dbReference>
<dbReference type="GO" id="GO:0047735">
    <property type="term" value="F:cellobiose dehydrogenase (acceptor) activity"/>
    <property type="evidence" value="ECO:0007669"/>
    <property type="project" value="UniProtKB-EC"/>
</dbReference>
<protein>
    <submittedName>
        <fullName evidence="3">Glucose-methanol-choline oxidoreductase</fullName>
        <ecNumber evidence="3">1.1.99.18</ecNumber>
    </submittedName>
</protein>
<dbReference type="InterPro" id="IPR007867">
    <property type="entry name" value="GMC_OxRtase_C"/>
</dbReference>
<dbReference type="SUPFAM" id="SSF51905">
    <property type="entry name" value="FAD/NAD(P)-binding domain"/>
    <property type="match status" value="1"/>
</dbReference>
<dbReference type="InterPro" id="IPR036188">
    <property type="entry name" value="FAD/NAD-bd_sf"/>
</dbReference>
<dbReference type="PANTHER" id="PTHR11552">
    <property type="entry name" value="GLUCOSE-METHANOL-CHOLINE GMC OXIDOREDUCTASE"/>
    <property type="match status" value="1"/>
</dbReference>
<gene>
    <name evidence="3" type="ORF">RMSM_03271</name>
</gene>
<dbReference type="Pfam" id="PF05199">
    <property type="entry name" value="GMC_oxred_C"/>
    <property type="match status" value="1"/>
</dbReference>
<dbReference type="SUPFAM" id="SSF54373">
    <property type="entry name" value="FAD-linked reductases, C-terminal domain"/>
    <property type="match status" value="1"/>
</dbReference>
<sequence length="219" mass="23457">MPVIFSTEPSARFDLRVSPRDLTRFDALGRGPLTSNIAEAGGLFNNGALQIHVTPTHYLRFPQPGSPAAMTIAVNATQPKSCGHLAITSLDASEPPRIDFRYLADPADLETTIAGVKLARSIAMQSPLRQWLGPEMVPGSKRDSDEAIAKSIARYTQTLYHPVGTCGLGRVVDADLSVVGTRRLSVVDASVFPKLTMGNPNAMVITLAMLFASRLNVAS</sequence>
<proteinExistence type="inferred from homology"/>
<dbReference type="OrthoDB" id="9785276at2"/>
<keyword evidence="4" id="KW-1185">Reference proteome</keyword>
<evidence type="ECO:0000313" key="4">
    <source>
        <dbReference type="Proteomes" id="UP000011991"/>
    </source>
</evidence>
<name>M5S0W8_9BACT</name>
<dbReference type="EC" id="1.1.99.18" evidence="3"/>
<evidence type="ECO:0000259" key="2">
    <source>
        <dbReference type="Pfam" id="PF05199"/>
    </source>
</evidence>
<dbReference type="EMBL" id="ANOG01000477">
    <property type="protein sequence ID" value="EMI19799.1"/>
    <property type="molecule type" value="Genomic_DNA"/>
</dbReference>
<reference evidence="3 4" key="1">
    <citation type="journal article" date="2013" name="Mar. Genomics">
        <title>Expression of sulfatases in Rhodopirellula baltica and the diversity of sulfatases in the genus Rhodopirellula.</title>
        <authorList>
            <person name="Wegner C.E."/>
            <person name="Richter-Heitmann T."/>
            <person name="Klindworth A."/>
            <person name="Klockow C."/>
            <person name="Richter M."/>
            <person name="Achstetter T."/>
            <person name="Glockner F.O."/>
            <person name="Harder J."/>
        </authorList>
    </citation>
    <scope>NUCLEOTIDE SEQUENCE [LARGE SCALE GENOMIC DNA]</scope>
    <source>
        <strain evidence="3 4">SM1</strain>
    </source>
</reference>
<dbReference type="Proteomes" id="UP000011991">
    <property type="component" value="Unassembled WGS sequence"/>
</dbReference>
<dbReference type="AlphaFoldDB" id="M5S0W8"/>
<dbReference type="PANTHER" id="PTHR11552:SF147">
    <property type="entry name" value="CHOLINE DEHYDROGENASE, MITOCHONDRIAL"/>
    <property type="match status" value="1"/>
</dbReference>
<dbReference type="PATRIC" id="fig|1265738.3.peg.3265"/>
<feature type="domain" description="Glucose-methanol-choline oxidoreductase C-terminal" evidence="2">
    <location>
        <begin position="79"/>
        <end position="208"/>
    </location>
</feature>
<comment type="caution">
    <text evidence="3">The sequence shown here is derived from an EMBL/GenBank/DDBJ whole genome shotgun (WGS) entry which is preliminary data.</text>
</comment>
<dbReference type="Gene3D" id="3.50.50.60">
    <property type="entry name" value="FAD/NAD(P)-binding domain"/>
    <property type="match status" value="1"/>
</dbReference>
<comment type="similarity">
    <text evidence="1">Belongs to the GMC oxidoreductase family.</text>
</comment>
<evidence type="ECO:0000256" key="1">
    <source>
        <dbReference type="ARBA" id="ARBA00010790"/>
    </source>
</evidence>
<organism evidence="3 4">
    <name type="scientific">Rhodopirellula maiorica SM1</name>
    <dbReference type="NCBI Taxonomy" id="1265738"/>
    <lineage>
        <taxon>Bacteria</taxon>
        <taxon>Pseudomonadati</taxon>
        <taxon>Planctomycetota</taxon>
        <taxon>Planctomycetia</taxon>
        <taxon>Pirellulales</taxon>
        <taxon>Pirellulaceae</taxon>
        <taxon>Novipirellula</taxon>
    </lineage>
</organism>